<dbReference type="InterPro" id="IPR036388">
    <property type="entry name" value="WH-like_DNA-bd_sf"/>
</dbReference>
<dbReference type="PIRSF" id="PIRSF037847">
    <property type="entry name" value="NiaR"/>
    <property type="match status" value="1"/>
</dbReference>
<proteinExistence type="predicted"/>
<dbReference type="Gene3D" id="3.30.1340.20">
    <property type="entry name" value="3H domain"/>
    <property type="match status" value="1"/>
</dbReference>
<dbReference type="InterPro" id="IPR026043">
    <property type="entry name" value="NadR"/>
</dbReference>
<dbReference type="RefSeq" id="WP_327608434.1">
    <property type="nucleotide sequence ID" value="NZ_JARZFX010000008.1"/>
</dbReference>
<comment type="caution">
    <text evidence="3">The sequence shown here is derived from an EMBL/GenBank/DDBJ whole genome shotgun (WGS) entry which is preliminary data.</text>
</comment>
<accession>A0ABU6KI98</accession>
<dbReference type="Gene3D" id="1.10.10.10">
    <property type="entry name" value="Winged helix-like DNA-binding domain superfamily/Winged helix DNA-binding domain"/>
    <property type="match status" value="1"/>
</dbReference>
<gene>
    <name evidence="3" type="ORF">QGM71_15095</name>
</gene>
<dbReference type="PANTHER" id="PTHR40068:SF1">
    <property type="entry name" value="TRANSCRIPTION REPRESSOR NIAR-RELATED"/>
    <property type="match status" value="1"/>
</dbReference>
<dbReference type="InterPro" id="IPR004173">
    <property type="entry name" value="3H_domain"/>
</dbReference>
<organism evidence="3 4">
    <name type="scientific">Virgibacillus tibetensis</name>
    <dbReference type="NCBI Taxonomy" id="3042313"/>
    <lineage>
        <taxon>Bacteria</taxon>
        <taxon>Bacillati</taxon>
        <taxon>Bacillota</taxon>
        <taxon>Bacilli</taxon>
        <taxon>Bacillales</taxon>
        <taxon>Bacillaceae</taxon>
        <taxon>Virgibacillus</taxon>
    </lineage>
</organism>
<protein>
    <submittedName>
        <fullName evidence="3">Transcription repressor NadR</fullName>
    </submittedName>
</protein>
<dbReference type="Proteomes" id="UP001335737">
    <property type="component" value="Unassembled WGS sequence"/>
</dbReference>
<dbReference type="InterPro" id="IPR036390">
    <property type="entry name" value="WH_DNA-bd_sf"/>
</dbReference>
<reference evidence="3 4" key="1">
    <citation type="journal article" date="2024" name="Int. J. Syst. Evol. Microbiol.">
        <title>Virgibacillus tibetensis sp. nov., isolated from salt lake on the Tibetan Plateau of China.</title>
        <authorList>
            <person name="Phurbu D."/>
            <person name="Liu Z.-X."/>
            <person name="Wang R."/>
            <person name="Zheng Y.-Y."/>
            <person name="Liu H.-C."/>
            <person name="Zhou Y.-G."/>
            <person name="Yu Y.-J."/>
            <person name="Li A.-H."/>
        </authorList>
    </citation>
    <scope>NUCLEOTIDE SEQUENCE [LARGE SCALE GENOMIC DNA]</scope>
    <source>
        <strain evidence="3 4">C22-A2</strain>
    </source>
</reference>
<dbReference type="Pfam" id="PF08279">
    <property type="entry name" value="HTH_11"/>
    <property type="match status" value="1"/>
</dbReference>
<name>A0ABU6KI98_9BACI</name>
<evidence type="ECO:0000259" key="1">
    <source>
        <dbReference type="Pfam" id="PF02829"/>
    </source>
</evidence>
<dbReference type="PANTHER" id="PTHR40068">
    <property type="entry name" value="TRANSCRIPTION REPRESSOR NIAR-RELATED"/>
    <property type="match status" value="1"/>
</dbReference>
<keyword evidence="4" id="KW-1185">Reference proteome</keyword>
<dbReference type="Pfam" id="PF02829">
    <property type="entry name" value="3H"/>
    <property type="match status" value="1"/>
</dbReference>
<feature type="domain" description="Helix-turn-helix type 11" evidence="2">
    <location>
        <begin position="14"/>
        <end position="66"/>
    </location>
</feature>
<evidence type="ECO:0000313" key="3">
    <source>
        <dbReference type="EMBL" id="MEC5424811.1"/>
    </source>
</evidence>
<evidence type="ECO:0000259" key="2">
    <source>
        <dbReference type="Pfam" id="PF08279"/>
    </source>
</evidence>
<dbReference type="EMBL" id="JARZFX010000008">
    <property type="protein sequence ID" value="MEC5424811.1"/>
    <property type="molecule type" value="Genomic_DNA"/>
</dbReference>
<dbReference type="InterPro" id="IPR035922">
    <property type="entry name" value="3H_dom_sf"/>
</dbReference>
<evidence type="ECO:0000313" key="4">
    <source>
        <dbReference type="Proteomes" id="UP001335737"/>
    </source>
</evidence>
<dbReference type="SUPFAM" id="SSF75500">
    <property type="entry name" value="Putative transcriptional regulator TM1602, C-terminal domain"/>
    <property type="match status" value="1"/>
</dbReference>
<feature type="domain" description="3H" evidence="1">
    <location>
        <begin position="82"/>
        <end position="178"/>
    </location>
</feature>
<dbReference type="InterPro" id="IPR013196">
    <property type="entry name" value="HTH_11"/>
</dbReference>
<dbReference type="SUPFAM" id="SSF46785">
    <property type="entry name" value="Winged helix' DNA-binding domain"/>
    <property type="match status" value="1"/>
</dbReference>
<sequence>MNVKDQDKMSSIKRQNLIMNMLKETESPITGSEFANKTNVSRQVIVQDVSILKAKNEPIIATSQGYMLINQQQNEDLQKLVVVCNHTPEQTQEELYCLVDHGVLVRDVIVEHAVYGDLTASVMVSNRAEVDQFVKRIKETNATYLSTLTEGIHLHTLEADTMNKINAACNDLKKAGILVQ</sequence>